<feature type="transmembrane region" description="Helical" evidence="5">
    <location>
        <begin position="314"/>
        <end position="336"/>
    </location>
</feature>
<accession>A0ABV5SM06</accession>
<organism evidence="7 8">
    <name type="scientific">Agromyces lapidis</name>
    <dbReference type="NCBI Taxonomy" id="279574"/>
    <lineage>
        <taxon>Bacteria</taxon>
        <taxon>Bacillati</taxon>
        <taxon>Actinomycetota</taxon>
        <taxon>Actinomycetes</taxon>
        <taxon>Micrococcales</taxon>
        <taxon>Microbacteriaceae</taxon>
        <taxon>Agromyces</taxon>
    </lineage>
</organism>
<feature type="transmembrane region" description="Helical" evidence="5">
    <location>
        <begin position="348"/>
        <end position="369"/>
    </location>
</feature>
<feature type="transmembrane region" description="Helical" evidence="5">
    <location>
        <begin position="375"/>
        <end position="393"/>
    </location>
</feature>
<protein>
    <submittedName>
        <fullName evidence="7">Sugar MFS transporter</fullName>
    </submittedName>
</protein>
<feature type="transmembrane region" description="Helical" evidence="5">
    <location>
        <begin position="254"/>
        <end position="278"/>
    </location>
</feature>
<evidence type="ECO:0000259" key="6">
    <source>
        <dbReference type="PROSITE" id="PS50850"/>
    </source>
</evidence>
<dbReference type="InterPro" id="IPR020846">
    <property type="entry name" value="MFS_dom"/>
</dbReference>
<feature type="domain" description="Major facilitator superfamily (MFS) profile" evidence="6">
    <location>
        <begin position="1"/>
        <end position="401"/>
    </location>
</feature>
<evidence type="ECO:0000256" key="2">
    <source>
        <dbReference type="ARBA" id="ARBA00022692"/>
    </source>
</evidence>
<dbReference type="Gene3D" id="1.20.1250.20">
    <property type="entry name" value="MFS general substrate transporter like domains"/>
    <property type="match status" value="2"/>
</dbReference>
<keyword evidence="2 5" id="KW-0812">Transmembrane</keyword>
<dbReference type="Pfam" id="PF07690">
    <property type="entry name" value="MFS_1"/>
    <property type="match status" value="1"/>
</dbReference>
<proteinExistence type="predicted"/>
<comment type="caution">
    <text evidence="7">The sequence shown here is derived from an EMBL/GenBank/DDBJ whole genome shotgun (WGS) entry which is preliminary data.</text>
</comment>
<dbReference type="Proteomes" id="UP001589667">
    <property type="component" value="Unassembled WGS sequence"/>
</dbReference>
<dbReference type="EMBL" id="JBHMBL010000001">
    <property type="protein sequence ID" value="MFB9641369.1"/>
    <property type="molecule type" value="Genomic_DNA"/>
</dbReference>
<dbReference type="InterPro" id="IPR011701">
    <property type="entry name" value="MFS"/>
</dbReference>
<feature type="transmembrane region" description="Helical" evidence="5">
    <location>
        <begin position="99"/>
        <end position="125"/>
    </location>
</feature>
<evidence type="ECO:0000256" key="3">
    <source>
        <dbReference type="ARBA" id="ARBA00022989"/>
    </source>
</evidence>
<feature type="transmembrane region" description="Helical" evidence="5">
    <location>
        <begin position="73"/>
        <end position="93"/>
    </location>
</feature>
<reference evidence="7 8" key="1">
    <citation type="submission" date="2024-09" db="EMBL/GenBank/DDBJ databases">
        <authorList>
            <person name="Sun Q."/>
            <person name="Mori K."/>
        </authorList>
    </citation>
    <scope>NUCLEOTIDE SEQUENCE [LARGE SCALE GENOMIC DNA]</scope>
    <source>
        <strain evidence="7 8">JCM 14321</strain>
    </source>
</reference>
<evidence type="ECO:0000313" key="7">
    <source>
        <dbReference type="EMBL" id="MFB9641369.1"/>
    </source>
</evidence>
<name>A0ABV5SM06_9MICO</name>
<gene>
    <name evidence="7" type="ORF">ACFFQV_03595</name>
</gene>
<evidence type="ECO:0000256" key="1">
    <source>
        <dbReference type="ARBA" id="ARBA00004651"/>
    </source>
</evidence>
<dbReference type="SUPFAM" id="SSF103473">
    <property type="entry name" value="MFS general substrate transporter"/>
    <property type="match status" value="1"/>
</dbReference>
<evidence type="ECO:0000256" key="4">
    <source>
        <dbReference type="ARBA" id="ARBA00023136"/>
    </source>
</evidence>
<dbReference type="InterPro" id="IPR036259">
    <property type="entry name" value="MFS_trans_sf"/>
</dbReference>
<feature type="transmembrane region" description="Helical" evidence="5">
    <location>
        <begin position="137"/>
        <end position="157"/>
    </location>
</feature>
<keyword evidence="4 5" id="KW-0472">Membrane</keyword>
<evidence type="ECO:0000256" key="5">
    <source>
        <dbReference type="SAM" id="Phobius"/>
    </source>
</evidence>
<dbReference type="PROSITE" id="PS50850">
    <property type="entry name" value="MFS"/>
    <property type="match status" value="1"/>
</dbReference>
<dbReference type="PANTHER" id="PTHR23514:SF13">
    <property type="entry name" value="INNER MEMBRANE PROTEIN YBJJ"/>
    <property type="match status" value="1"/>
</dbReference>
<dbReference type="InterPro" id="IPR051788">
    <property type="entry name" value="MFS_Transporter"/>
</dbReference>
<evidence type="ECO:0000313" key="8">
    <source>
        <dbReference type="Proteomes" id="UP001589667"/>
    </source>
</evidence>
<feature type="transmembrane region" description="Helical" evidence="5">
    <location>
        <begin position="290"/>
        <end position="308"/>
    </location>
</feature>
<sequence>MPTVSSARWALMAQFALFGLIQVSWMSRMPSIRDALELTSLQLGSLLIIGGLGSLVGALTVGAIIARFGSRNVLIAGIVGNVVGFGLDATGLLGFGLGFFIAGMAINGVCGALVNVPININAAAVEQRLGKAVLPQFHAAFSIGAALGALVAAGFAFAGAHVATQILIVTAVVTLLRALLVAPSMRLTPQSPVTTATGSVDADSTRDRNRNAVRSALGAWLEPRTLLLGVVLLAASLAEGAATTWISLAVVDGFAAAEATGAMAYGTFVGAMTVFRFVGTGLIDRFGRVAVLRVSGFSSLAGLLLFVFGPDLAVAWIGLVLWGCGTALGNPIAISAASDDPDRAGQRVSVVTSFSTISSLAAPPLFGLLADEVGARSALLVVGAVIILSLAVAGQARRRPAPAAEPAPAAAVDA</sequence>
<comment type="subcellular location">
    <subcellularLocation>
        <location evidence="1">Cell membrane</location>
        <topology evidence="1">Multi-pass membrane protein</topology>
    </subcellularLocation>
</comment>
<dbReference type="PANTHER" id="PTHR23514">
    <property type="entry name" value="BYPASS OF STOP CODON PROTEIN 6"/>
    <property type="match status" value="1"/>
</dbReference>
<feature type="transmembrane region" description="Helical" evidence="5">
    <location>
        <begin position="226"/>
        <end position="248"/>
    </location>
</feature>
<feature type="transmembrane region" description="Helical" evidence="5">
    <location>
        <begin position="42"/>
        <end position="66"/>
    </location>
</feature>
<keyword evidence="8" id="KW-1185">Reference proteome</keyword>
<feature type="transmembrane region" description="Helical" evidence="5">
    <location>
        <begin position="163"/>
        <end position="182"/>
    </location>
</feature>
<dbReference type="RefSeq" id="WP_170296116.1">
    <property type="nucleotide sequence ID" value="NZ_BAAANI010000006.1"/>
</dbReference>
<keyword evidence="3 5" id="KW-1133">Transmembrane helix</keyword>